<keyword evidence="1" id="KW-1133">Transmembrane helix</keyword>
<keyword evidence="1" id="KW-0812">Transmembrane</keyword>
<feature type="transmembrane region" description="Helical" evidence="1">
    <location>
        <begin position="34"/>
        <end position="52"/>
    </location>
</feature>
<reference evidence="3" key="1">
    <citation type="journal article" date="2019" name="Int. J. Syst. Evol. Microbiol.">
        <title>The Global Catalogue of Microorganisms (GCM) 10K type strain sequencing project: providing services to taxonomists for standard genome sequencing and annotation.</title>
        <authorList>
            <consortium name="The Broad Institute Genomics Platform"/>
            <consortium name="The Broad Institute Genome Sequencing Center for Infectious Disease"/>
            <person name="Wu L."/>
            <person name="Ma J."/>
        </authorList>
    </citation>
    <scope>NUCLEOTIDE SEQUENCE [LARGE SCALE GENOMIC DNA]</scope>
    <source>
        <strain evidence="3">CCM 7526</strain>
    </source>
</reference>
<dbReference type="EMBL" id="JBHTMK010000020">
    <property type="protein sequence ID" value="MFD1367074.1"/>
    <property type="molecule type" value="Genomic_DNA"/>
</dbReference>
<sequence length="179" mass="18385">MSRLIDGVVLSAAVAVAAHWSGLLLIVGTHPVPGWAPGGALLGVALIVGLSRRSAPARPGPNRWRWALALLTLIGCLAGGLADAFARYHLLEPYGPGGCRAVARETAFLFAGSGQVYTGHVIGPMGIAWRGTSWTADDGHRPIAAGDYELSWGFGGGSLVVEGSDGDPVWPALHGVDCG</sequence>
<keyword evidence="1" id="KW-0472">Membrane</keyword>
<feature type="transmembrane region" description="Helical" evidence="1">
    <location>
        <begin position="64"/>
        <end position="82"/>
    </location>
</feature>
<proteinExistence type="predicted"/>
<name>A0ABW4A8G8_9ACTN</name>
<protein>
    <submittedName>
        <fullName evidence="2">Uncharacterized protein</fullName>
    </submittedName>
</protein>
<feature type="transmembrane region" description="Helical" evidence="1">
    <location>
        <begin position="7"/>
        <end position="28"/>
    </location>
</feature>
<keyword evidence="3" id="KW-1185">Reference proteome</keyword>
<gene>
    <name evidence="2" type="ORF">ACFQ5G_17110</name>
</gene>
<accession>A0ABW4A8G8</accession>
<evidence type="ECO:0000313" key="3">
    <source>
        <dbReference type="Proteomes" id="UP001597183"/>
    </source>
</evidence>
<dbReference type="RefSeq" id="WP_317796111.1">
    <property type="nucleotide sequence ID" value="NZ_AP028461.1"/>
</dbReference>
<evidence type="ECO:0000313" key="2">
    <source>
        <dbReference type="EMBL" id="MFD1367074.1"/>
    </source>
</evidence>
<organism evidence="2 3">
    <name type="scientific">Actinoplanes sichuanensis</name>
    <dbReference type="NCBI Taxonomy" id="512349"/>
    <lineage>
        <taxon>Bacteria</taxon>
        <taxon>Bacillati</taxon>
        <taxon>Actinomycetota</taxon>
        <taxon>Actinomycetes</taxon>
        <taxon>Micromonosporales</taxon>
        <taxon>Micromonosporaceae</taxon>
        <taxon>Actinoplanes</taxon>
    </lineage>
</organism>
<dbReference type="Proteomes" id="UP001597183">
    <property type="component" value="Unassembled WGS sequence"/>
</dbReference>
<comment type="caution">
    <text evidence="2">The sequence shown here is derived from an EMBL/GenBank/DDBJ whole genome shotgun (WGS) entry which is preliminary data.</text>
</comment>
<evidence type="ECO:0000256" key="1">
    <source>
        <dbReference type="SAM" id="Phobius"/>
    </source>
</evidence>